<feature type="transmembrane region" description="Helical" evidence="16">
    <location>
        <begin position="721"/>
        <end position="752"/>
    </location>
</feature>
<feature type="transmembrane region" description="Helical" evidence="16">
    <location>
        <begin position="861"/>
        <end position="880"/>
    </location>
</feature>
<dbReference type="PANTHER" id="PTHR11616">
    <property type="entry name" value="SODIUM/CHLORIDE DEPENDENT TRANSPORTER"/>
    <property type="match status" value="1"/>
</dbReference>
<dbReference type="GO" id="GO:0046872">
    <property type="term" value="F:metal ion binding"/>
    <property type="evidence" value="ECO:0007669"/>
    <property type="project" value="UniProtKB-KW"/>
</dbReference>
<reference evidence="17 18" key="1">
    <citation type="submission" date="2015-09" db="EMBL/GenBank/DDBJ databases">
        <title>Atta colombica WGS genome.</title>
        <authorList>
            <person name="Nygaard S."/>
            <person name="Hu H."/>
            <person name="Boomsma J."/>
            <person name="Zhang G."/>
        </authorList>
    </citation>
    <scope>NUCLEOTIDE SEQUENCE [LARGE SCALE GENOMIC DNA]</scope>
    <source>
        <strain evidence="17">Treedump-2</strain>
        <tissue evidence="17">Whole body</tissue>
    </source>
</reference>
<feature type="transmembrane region" description="Helical" evidence="16">
    <location>
        <begin position="544"/>
        <end position="573"/>
    </location>
</feature>
<feature type="transmembrane region" description="Helical" evidence="16">
    <location>
        <begin position="1160"/>
        <end position="1181"/>
    </location>
</feature>
<evidence type="ECO:0000256" key="16">
    <source>
        <dbReference type="SAM" id="Phobius"/>
    </source>
</evidence>
<sequence length="1245" mass="141189">MSDSPAELVSVMFGILRCVSENKPERQQWGNDREFLLSCIAMSVGLGNIWRFPFTAYENGGGAFLIPYIIILIVVGKPFYLLEMILGQFSSQSSLKIWDLAPAFRGIGIAQCITLLALTSYYCSLMALTLFYLIASFQTELPWGRCWEEWGEFCVDSLRSNYSSRIENINRSDLRILDILVNQIRQTSCSTSRCRVGNIWLNEFYLSRYFVFLLLREKDSINDGIGVPDWRLSLTLFVSWLMIFLVVIRGVRSSGKAVYFLAIFPYVVLIVLLIRAVTLNGSVTGIFYFITPTWEKLLTPMIWYHAVAQCFFSLTVCFGAVVMFASHNKFHHDLYRDAMIVTTLDTFTSLLAGCTIFAILGNLSRELEIEDISTVVRGGTGLAFISYPETIAKFTIAPQFFSVMFFAMLFVLGIGSEVGLASAIISIVHDQFPKIRYWHIAAGTCLCEFLIGLIYVTPGGQFMITFVDYYVTSFIAFLPAAFEMIAVAWSYGLGNFLNDVEFMLKKRLSLFWRICWSILTPGIVLIIFFYTFANLELLKYNKKFYPYSIYVVGWILFSIAVLQIPLWIIIAIFKKRSLPFRKMISQAFQPSKSWGPSNAEDQLGLDNVVFQIDESHVGNSETRCYFENSTAVLNEQVIDSSKEHATWNNSVEFLMSCIAVSVGFGNIWRFPFTAYENGGGAFLIPYVVLLFLVGKPFYFLEMIIGQFSGSSSVKVWNMSPSFVGVGWAQFCSTVALATYYSSLMALTLYYLIASFSAELPWATCLKEWGDACVDSSTKRNHNANNATEGNIDILNNFLNGSNKFQSSAELYFSRVVLHEKENIYDGIGWPDWKLTLCLLGSWATVYMVLFQGVKSSGKFSYFLAIFPYIVLLALLVRTVTLDGSMDGILYFITPKWSKLLEPTVWYAAVTQCFFSLSVCFGSIITYSSHNSFKHNIYRDVIIITSLDTITSMVAGCTIFGILGNLAYELGVQDISKVVKGGASLAFVSYPDAIAKFNFLPQVILIFILLYIVFFFMMFVLGVGSAVGMTTGIITVINEQFPNLKTWQIVVPTCLLGFSIGTVYVTPGGQFILTLVDYYGTSFVVFILASFEMTGVIWFYGLENFLEDLEFMLDRKPSVYWRICWFIVTPFILITIFIYTIATLTPLTYGGTLLPGYAHAIGWTIFGIGIVQIPLWMLIAMLKNRKLPFIQMLKRAFAPVNEWGPREVQQRKDWRIFKEERARDREKRIQPIWKQILYVLLNMKPI</sequence>
<dbReference type="InterPro" id="IPR000175">
    <property type="entry name" value="Na/ntran_symport"/>
</dbReference>
<evidence type="ECO:0000256" key="1">
    <source>
        <dbReference type="ARBA" id="ARBA00004141"/>
    </source>
</evidence>
<feature type="binding site" evidence="14">
    <location>
        <position position="48"/>
    </location>
    <ligand>
        <name>Na(+)</name>
        <dbReference type="ChEBI" id="CHEBI:29101"/>
        <label>1</label>
    </ligand>
</feature>
<dbReference type="GO" id="GO:0089718">
    <property type="term" value="P:amino acid import across plasma membrane"/>
    <property type="evidence" value="ECO:0007669"/>
    <property type="project" value="TreeGrafter"/>
</dbReference>
<dbReference type="PROSITE" id="PS00754">
    <property type="entry name" value="NA_NEUROTRAN_SYMP_2"/>
    <property type="match status" value="2"/>
</dbReference>
<evidence type="ECO:0000256" key="4">
    <source>
        <dbReference type="ARBA" id="ARBA00022692"/>
    </source>
</evidence>
<keyword evidence="4 15" id="KW-0812">Transmembrane</keyword>
<protein>
    <recommendedName>
        <fullName evidence="15">Transporter</fullName>
    </recommendedName>
</protein>
<feature type="transmembrane region" description="Helical" evidence="16">
    <location>
        <begin position="65"/>
        <end position="86"/>
    </location>
</feature>
<evidence type="ECO:0000256" key="6">
    <source>
        <dbReference type="ARBA" id="ARBA00022970"/>
    </source>
</evidence>
<proteinExistence type="inferred from homology"/>
<dbReference type="CDD" id="cd10324">
    <property type="entry name" value="SLC6sbd"/>
    <property type="match status" value="2"/>
</dbReference>
<feature type="binding site" evidence="14">
    <location>
        <position position="313"/>
    </location>
    <ligand>
        <name>Na(+)</name>
        <dbReference type="ChEBI" id="CHEBI:29101"/>
        <label>1</label>
    </ligand>
</feature>
<keyword evidence="10 16" id="KW-0472">Membrane</keyword>
<comment type="subcellular location">
    <subcellularLocation>
        <location evidence="1">Membrane</location>
        <topology evidence="1">Multi-pass membrane protein</topology>
    </subcellularLocation>
</comment>
<comment type="function">
    <text evidence="13">Unusual broad substrate spectrum amino acid:sodium cotransporter that promotes absorption of the D isomers of essential amino acids. Neutral amino acids are the preferred substrates, especially methionine and phenylalanine.</text>
</comment>
<dbReference type="AlphaFoldDB" id="A0A151I4Q8"/>
<feature type="transmembrane region" description="Helical" evidence="16">
    <location>
        <begin position="302"/>
        <end position="326"/>
    </location>
</feature>
<evidence type="ECO:0000256" key="12">
    <source>
        <dbReference type="ARBA" id="ARBA00023201"/>
    </source>
</evidence>
<evidence type="ECO:0000256" key="14">
    <source>
        <dbReference type="PIRSR" id="PIRSR600175-1"/>
    </source>
</evidence>
<keyword evidence="8 14" id="KW-0915">Sodium</keyword>
<organism evidence="17 18">
    <name type="scientific">Atta colombica</name>
    <dbReference type="NCBI Taxonomy" id="520822"/>
    <lineage>
        <taxon>Eukaryota</taxon>
        <taxon>Metazoa</taxon>
        <taxon>Ecdysozoa</taxon>
        <taxon>Arthropoda</taxon>
        <taxon>Hexapoda</taxon>
        <taxon>Insecta</taxon>
        <taxon>Pterygota</taxon>
        <taxon>Neoptera</taxon>
        <taxon>Endopterygota</taxon>
        <taxon>Hymenoptera</taxon>
        <taxon>Apocrita</taxon>
        <taxon>Aculeata</taxon>
        <taxon>Formicoidea</taxon>
        <taxon>Formicidae</taxon>
        <taxon>Myrmicinae</taxon>
        <taxon>Atta</taxon>
    </lineage>
</organism>
<feature type="transmembrane region" description="Helical" evidence="16">
    <location>
        <begin position="904"/>
        <end position="928"/>
    </location>
</feature>
<feature type="transmembrane region" description="Helical" evidence="16">
    <location>
        <begin position="510"/>
        <end position="532"/>
    </location>
</feature>
<evidence type="ECO:0000256" key="7">
    <source>
        <dbReference type="ARBA" id="ARBA00022989"/>
    </source>
</evidence>
<feature type="transmembrane region" description="Helical" evidence="16">
    <location>
        <begin position="1003"/>
        <end position="1036"/>
    </location>
</feature>
<keyword evidence="5 15" id="KW-0769">Symport</keyword>
<dbReference type="InterPro" id="IPR037272">
    <property type="entry name" value="SNS_sf"/>
</dbReference>
<evidence type="ECO:0000256" key="2">
    <source>
        <dbReference type="ARBA" id="ARBA00006459"/>
    </source>
</evidence>
<evidence type="ECO:0000313" key="18">
    <source>
        <dbReference type="Proteomes" id="UP000078540"/>
    </source>
</evidence>
<feature type="transmembrane region" description="Helical" evidence="16">
    <location>
        <begin position="232"/>
        <end position="251"/>
    </location>
</feature>
<dbReference type="GO" id="GO:0005283">
    <property type="term" value="F:amino acid:sodium symporter activity"/>
    <property type="evidence" value="ECO:0007669"/>
    <property type="project" value="TreeGrafter"/>
</dbReference>
<evidence type="ECO:0000256" key="5">
    <source>
        <dbReference type="ARBA" id="ARBA00022847"/>
    </source>
</evidence>
<accession>A0A151I4Q8</accession>
<keyword evidence="6" id="KW-0029">Amino-acid transport</keyword>
<name>A0A151I4Q8_9HYME</name>
<dbReference type="PROSITE" id="PS00610">
    <property type="entry name" value="NA_NEUROTRAN_SYMP_1"/>
    <property type="match status" value="2"/>
</dbReference>
<feature type="transmembrane region" description="Helical" evidence="16">
    <location>
        <begin position="107"/>
        <end position="135"/>
    </location>
</feature>
<dbReference type="GO" id="GO:0005886">
    <property type="term" value="C:plasma membrane"/>
    <property type="evidence" value="ECO:0007669"/>
    <property type="project" value="TreeGrafter"/>
</dbReference>
<keyword evidence="9" id="KW-0406">Ion transport</keyword>
<feature type="transmembrane region" description="Helical" evidence="16">
    <location>
        <begin position="1048"/>
        <end position="1065"/>
    </location>
</feature>
<evidence type="ECO:0000256" key="15">
    <source>
        <dbReference type="RuleBase" id="RU003732"/>
    </source>
</evidence>
<dbReference type="EMBL" id="KQ976458">
    <property type="protein sequence ID" value="KYM84798.1"/>
    <property type="molecule type" value="Genomic_DNA"/>
</dbReference>
<feature type="transmembrane region" description="Helical" evidence="16">
    <location>
        <begin position="338"/>
        <end position="360"/>
    </location>
</feature>
<feature type="binding site" evidence="14">
    <location>
        <position position="416"/>
    </location>
    <ligand>
        <name>Na(+)</name>
        <dbReference type="ChEBI" id="CHEBI:29101"/>
        <label>1</label>
    </ligand>
</feature>
<dbReference type="Pfam" id="PF00209">
    <property type="entry name" value="SNF"/>
    <property type="match status" value="2"/>
</dbReference>
<keyword evidence="14" id="KW-0479">Metal-binding</keyword>
<feature type="transmembrane region" description="Helical" evidence="16">
    <location>
        <begin position="258"/>
        <end position="290"/>
    </location>
</feature>
<feature type="transmembrane region" description="Helical" evidence="16">
    <location>
        <begin position="35"/>
        <end position="53"/>
    </location>
</feature>
<evidence type="ECO:0000256" key="8">
    <source>
        <dbReference type="ARBA" id="ARBA00023053"/>
    </source>
</evidence>
<dbReference type="PANTHER" id="PTHR11616:SF321">
    <property type="entry name" value="SODIUM-DEPENDENT NUTRIENT AMINO ACID TRANSPORTER 1-RELATED"/>
    <property type="match status" value="1"/>
</dbReference>
<dbReference type="SUPFAM" id="SSF161070">
    <property type="entry name" value="SNF-like"/>
    <property type="match status" value="2"/>
</dbReference>
<dbReference type="PRINTS" id="PR00176">
    <property type="entry name" value="NANEUSMPORT"/>
</dbReference>
<feature type="binding site" evidence="14">
    <location>
        <position position="412"/>
    </location>
    <ligand>
        <name>Na(+)</name>
        <dbReference type="ChEBI" id="CHEBI:29101"/>
        <label>1</label>
    </ligand>
</feature>
<comment type="similarity">
    <text evidence="2 15">Belongs to the sodium:neurotransmitter symporter (SNF) (TC 2.A.22) family.</text>
</comment>
<evidence type="ECO:0000313" key="17">
    <source>
        <dbReference type="EMBL" id="KYM84798.1"/>
    </source>
</evidence>
<feature type="binding site" evidence="14">
    <location>
        <position position="44"/>
    </location>
    <ligand>
        <name>Na(+)</name>
        <dbReference type="ChEBI" id="CHEBI:29101"/>
        <label>2</label>
    </ligand>
</feature>
<keyword evidence="7 16" id="KW-1133">Transmembrane helix</keyword>
<keyword evidence="11" id="KW-0325">Glycoprotein</keyword>
<dbReference type="Proteomes" id="UP000078540">
    <property type="component" value="Unassembled WGS sequence"/>
</dbReference>
<evidence type="ECO:0000256" key="11">
    <source>
        <dbReference type="ARBA" id="ARBA00023180"/>
    </source>
</evidence>
<dbReference type="GO" id="GO:0015179">
    <property type="term" value="F:L-amino acid transmembrane transporter activity"/>
    <property type="evidence" value="ECO:0007669"/>
    <property type="project" value="TreeGrafter"/>
</dbReference>
<feature type="transmembrane region" description="Helical" evidence="16">
    <location>
        <begin position="680"/>
        <end position="700"/>
    </location>
</feature>
<evidence type="ECO:0000256" key="10">
    <source>
        <dbReference type="ARBA" id="ARBA00023136"/>
    </source>
</evidence>
<keyword evidence="3 15" id="KW-0813">Transport</keyword>
<feature type="transmembrane region" description="Helical" evidence="16">
    <location>
        <begin position="1122"/>
        <end position="1140"/>
    </location>
</feature>
<evidence type="ECO:0000256" key="13">
    <source>
        <dbReference type="ARBA" id="ARBA00037785"/>
    </source>
</evidence>
<evidence type="ECO:0000256" key="9">
    <source>
        <dbReference type="ARBA" id="ARBA00023065"/>
    </source>
</evidence>
<feature type="transmembrane region" description="Helical" evidence="16">
    <location>
        <begin position="469"/>
        <end position="489"/>
    </location>
</feature>
<dbReference type="STRING" id="520822.A0A151I4Q8"/>
<keyword evidence="18" id="KW-1185">Reference proteome</keyword>
<keyword evidence="12" id="KW-0739">Sodium transport</keyword>
<feature type="transmembrane region" description="Helical" evidence="16">
    <location>
        <begin position="1077"/>
        <end position="1101"/>
    </location>
</feature>
<feature type="transmembrane region" description="Helical" evidence="16">
    <location>
        <begin position="403"/>
        <end position="425"/>
    </location>
</feature>
<feature type="transmembrane region" description="Helical" evidence="16">
    <location>
        <begin position="437"/>
        <end position="457"/>
    </location>
</feature>
<dbReference type="PROSITE" id="PS50267">
    <property type="entry name" value="NA_NEUROTRAN_SYMP_3"/>
    <property type="match status" value="2"/>
</dbReference>
<evidence type="ECO:0000256" key="3">
    <source>
        <dbReference type="ARBA" id="ARBA00022448"/>
    </source>
</evidence>
<feature type="transmembrane region" description="Helical" evidence="16">
    <location>
        <begin position="940"/>
        <end position="962"/>
    </location>
</feature>
<gene>
    <name evidence="17" type="ORF">ALC53_05051</name>
</gene>